<reference evidence="3" key="1">
    <citation type="submission" date="2011-12" db="EMBL/GenBank/DDBJ databases">
        <title>Complete sequence of Clostridium clariflavum DSM 19732.</title>
        <authorList>
            <consortium name="US DOE Joint Genome Institute"/>
            <person name="Lucas S."/>
            <person name="Han J."/>
            <person name="Lapidus A."/>
            <person name="Cheng J.-F."/>
            <person name="Goodwin L."/>
            <person name="Pitluck S."/>
            <person name="Peters L."/>
            <person name="Teshima H."/>
            <person name="Detter J.C."/>
            <person name="Han C."/>
            <person name="Tapia R."/>
            <person name="Land M."/>
            <person name="Hauser L."/>
            <person name="Kyrpides N."/>
            <person name="Ivanova N."/>
            <person name="Pagani I."/>
            <person name="Kitzmiller T."/>
            <person name="Lynd L."/>
            <person name="Izquierdo J."/>
            <person name="Woyke T."/>
        </authorList>
    </citation>
    <scope>NUCLEOTIDE SEQUENCE [LARGE SCALE GENOMIC DNA]</scope>
    <source>
        <strain evidence="3">DSM 19732 / NBRC 101661 / EBR45</strain>
    </source>
</reference>
<accession>G8LSP4</accession>
<dbReference type="eggNOG" id="ENOG5033FKU">
    <property type="taxonomic scope" value="Bacteria"/>
</dbReference>
<dbReference type="EMBL" id="CP003065">
    <property type="protein sequence ID" value="AEV69396.1"/>
    <property type="molecule type" value="Genomic_DNA"/>
</dbReference>
<gene>
    <name evidence="2" type="ordered locus">Clocl_2847</name>
</gene>
<evidence type="ECO:0000313" key="3">
    <source>
        <dbReference type="Proteomes" id="UP000005435"/>
    </source>
</evidence>
<dbReference type="AlphaFoldDB" id="G8LSP4"/>
<organism evidence="2 3">
    <name type="scientific">Acetivibrio clariflavus (strain DSM 19732 / NBRC 101661 / EBR45)</name>
    <name type="common">Clostridium clariflavum</name>
    <dbReference type="NCBI Taxonomy" id="720554"/>
    <lineage>
        <taxon>Bacteria</taxon>
        <taxon>Bacillati</taxon>
        <taxon>Bacillota</taxon>
        <taxon>Clostridia</taxon>
        <taxon>Eubacteriales</taxon>
        <taxon>Oscillospiraceae</taxon>
        <taxon>Acetivibrio</taxon>
    </lineage>
</organism>
<keyword evidence="1" id="KW-0732">Signal</keyword>
<keyword evidence="2" id="KW-0449">Lipoprotein</keyword>
<dbReference type="Pfam" id="PF09580">
    <property type="entry name" value="Spore_YhcN_YlaJ"/>
    <property type="match status" value="1"/>
</dbReference>
<evidence type="ECO:0000313" key="2">
    <source>
        <dbReference type="EMBL" id="AEV69396.1"/>
    </source>
</evidence>
<dbReference type="RefSeq" id="WP_014255945.1">
    <property type="nucleotide sequence ID" value="NC_016627.1"/>
</dbReference>
<feature type="signal peptide" evidence="1">
    <location>
        <begin position="1"/>
        <end position="24"/>
    </location>
</feature>
<dbReference type="OrthoDB" id="9987938at2"/>
<reference evidence="2 3" key="2">
    <citation type="journal article" date="2012" name="Stand. Genomic Sci.">
        <title>Complete Genome Sequence of Clostridium clariflavum DSM 19732.</title>
        <authorList>
            <person name="Izquierdo J.A."/>
            <person name="Goodwin L."/>
            <person name="Davenport K.W."/>
            <person name="Teshima H."/>
            <person name="Bruce D."/>
            <person name="Detter C."/>
            <person name="Tapia R."/>
            <person name="Han S."/>
            <person name="Land M."/>
            <person name="Hauser L."/>
            <person name="Jeffries C.D."/>
            <person name="Han J."/>
            <person name="Pitluck S."/>
            <person name="Nolan M."/>
            <person name="Chen A."/>
            <person name="Huntemann M."/>
            <person name="Mavromatis K."/>
            <person name="Mikhailova N."/>
            <person name="Liolios K."/>
            <person name="Woyke T."/>
            <person name="Lynd L.R."/>
        </authorList>
    </citation>
    <scope>NUCLEOTIDE SEQUENCE [LARGE SCALE GENOMIC DNA]</scope>
    <source>
        <strain evidence="3">DSM 19732 / NBRC 101661 / EBR45</strain>
    </source>
</reference>
<dbReference type="Proteomes" id="UP000005435">
    <property type="component" value="Chromosome"/>
</dbReference>
<dbReference type="InterPro" id="IPR019076">
    <property type="entry name" value="Spore_lipoprot_YhcN/YlaJ-like"/>
</dbReference>
<protein>
    <submittedName>
        <fullName evidence="2">Sporulation lipoprotein YhcN/YlaJ (Spore_YhcN_YlaJ)</fullName>
    </submittedName>
</protein>
<name>G8LSP4_ACECE</name>
<dbReference type="HOGENOM" id="CLU_1270453_0_0_9"/>
<dbReference type="KEGG" id="ccl:Clocl_2847"/>
<feature type="chain" id="PRO_5039382572" evidence="1">
    <location>
        <begin position="25"/>
        <end position="217"/>
    </location>
</feature>
<proteinExistence type="predicted"/>
<evidence type="ECO:0000256" key="1">
    <source>
        <dbReference type="SAM" id="SignalP"/>
    </source>
</evidence>
<keyword evidence="3" id="KW-1185">Reference proteome</keyword>
<sequence length="217" mass="23820" precursor="true">MNKKFLQTAAITLGLSAISLPLTACNMNPNNTTPQRTGIIDRQNNNNMPYSNTGYQRINNTGLNSRINRIASPIPDSRFGNMNGNIARTTPLPGTNISTTPAANANNLTDLRNRAEKIEQQLESLANVNDASVMVVGDTALVAYDPKSTGVDITNLRNTITQRVKSIDPSITNVVITESANVKQSIQQMFGNMNNKSMDQITQEFNKMVRELTPTMY</sequence>